<organism evidence="2 3">
    <name type="scientific">Quillaja saponaria</name>
    <name type="common">Soap bark tree</name>
    <dbReference type="NCBI Taxonomy" id="32244"/>
    <lineage>
        <taxon>Eukaryota</taxon>
        <taxon>Viridiplantae</taxon>
        <taxon>Streptophyta</taxon>
        <taxon>Embryophyta</taxon>
        <taxon>Tracheophyta</taxon>
        <taxon>Spermatophyta</taxon>
        <taxon>Magnoliopsida</taxon>
        <taxon>eudicotyledons</taxon>
        <taxon>Gunneridae</taxon>
        <taxon>Pentapetalae</taxon>
        <taxon>rosids</taxon>
        <taxon>fabids</taxon>
        <taxon>Fabales</taxon>
        <taxon>Quillajaceae</taxon>
        <taxon>Quillaja</taxon>
    </lineage>
</organism>
<dbReference type="Pfam" id="PF08387">
    <property type="entry name" value="FBD"/>
    <property type="match status" value="1"/>
</dbReference>
<dbReference type="AlphaFoldDB" id="A0AAD7VN32"/>
<evidence type="ECO:0000259" key="1">
    <source>
        <dbReference type="PROSITE" id="PS50181"/>
    </source>
</evidence>
<evidence type="ECO:0000313" key="3">
    <source>
        <dbReference type="Proteomes" id="UP001163823"/>
    </source>
</evidence>
<dbReference type="PROSITE" id="PS50181">
    <property type="entry name" value="FBOX"/>
    <property type="match status" value="1"/>
</dbReference>
<sequence length="282" mass="32582">MDSISKCRIQIKPVKLEEVDNEMNIHPICKRVKIVSRPDRITSLPTGILRHILSFLPTKHAVATSILSSRWKNLWVSVPNLDFDDDLFLRKEGNQAGSMGDLRESFSSFVIECLMYKMNHTYIGCASNAARTMNYPMLLLGFILHYIALKLSGSELPIFNRVTHLELDAVGWNVLPDLLENMPNLELLQFLGELVHKWKGVLQWSQPKQVPYCLLFHLKKILIWSFQGQKGEFQMVKYLLRNSRVLHKLIIKTHLNQEEAFELSKKLLMLQRASNKCQLIVS</sequence>
<dbReference type="SMART" id="SM00579">
    <property type="entry name" value="FBD"/>
    <property type="match status" value="1"/>
</dbReference>
<dbReference type="Pfam" id="PF00646">
    <property type="entry name" value="F-box"/>
    <property type="match status" value="1"/>
</dbReference>
<protein>
    <submittedName>
        <fullName evidence="2">FBD-associated F-box protein</fullName>
    </submittedName>
</protein>
<proteinExistence type="predicted"/>
<keyword evidence="3" id="KW-1185">Reference proteome</keyword>
<dbReference type="InterPro" id="IPR006566">
    <property type="entry name" value="FBD"/>
</dbReference>
<dbReference type="InterPro" id="IPR053781">
    <property type="entry name" value="F-box_AtFBL13-like"/>
</dbReference>
<dbReference type="KEGG" id="qsa:O6P43_000955"/>
<dbReference type="PANTHER" id="PTHR31900">
    <property type="entry name" value="F-BOX/RNI SUPERFAMILY PROTEIN-RELATED"/>
    <property type="match status" value="1"/>
</dbReference>
<evidence type="ECO:0000313" key="2">
    <source>
        <dbReference type="EMBL" id="KAJ7981730.1"/>
    </source>
</evidence>
<dbReference type="SUPFAM" id="SSF81383">
    <property type="entry name" value="F-box domain"/>
    <property type="match status" value="1"/>
</dbReference>
<dbReference type="CDD" id="cd22160">
    <property type="entry name" value="F-box_AtFBL13-like"/>
    <property type="match status" value="1"/>
</dbReference>
<reference evidence="2 3" key="1">
    <citation type="journal article" date="2023" name="Science">
        <title>Elucidation of the pathway for biosynthesis of saponin adjuvants from the soapbark tree.</title>
        <authorList>
            <person name="Reed J."/>
            <person name="Orme A."/>
            <person name="El-Demerdash A."/>
            <person name="Owen C."/>
            <person name="Martin L.B.B."/>
            <person name="Misra R.C."/>
            <person name="Kikuchi S."/>
            <person name="Rejzek M."/>
            <person name="Martin A.C."/>
            <person name="Harkess A."/>
            <person name="Leebens-Mack J."/>
            <person name="Louveau T."/>
            <person name="Stephenson M.J."/>
            <person name="Osbourn A."/>
        </authorList>
    </citation>
    <scope>NUCLEOTIDE SEQUENCE [LARGE SCALE GENOMIC DNA]</scope>
    <source>
        <strain evidence="2">S10</strain>
    </source>
</reference>
<name>A0AAD7VN32_QUISA</name>
<dbReference type="InterPro" id="IPR036047">
    <property type="entry name" value="F-box-like_dom_sf"/>
</dbReference>
<accession>A0AAD7VN32</accession>
<comment type="caution">
    <text evidence="2">The sequence shown here is derived from an EMBL/GenBank/DDBJ whole genome shotgun (WGS) entry which is preliminary data.</text>
</comment>
<dbReference type="Proteomes" id="UP001163823">
    <property type="component" value="Chromosome 1"/>
</dbReference>
<dbReference type="EMBL" id="JARAOO010000001">
    <property type="protein sequence ID" value="KAJ7981730.1"/>
    <property type="molecule type" value="Genomic_DNA"/>
</dbReference>
<dbReference type="PANTHER" id="PTHR31900:SF27">
    <property type="entry name" value="FBD DOMAIN-CONTAINING PROTEIN"/>
    <property type="match status" value="1"/>
</dbReference>
<feature type="domain" description="F-box" evidence="1">
    <location>
        <begin position="38"/>
        <end position="91"/>
    </location>
</feature>
<gene>
    <name evidence="2" type="ORF">O6P43_000955</name>
</gene>
<dbReference type="InterPro" id="IPR001810">
    <property type="entry name" value="F-box_dom"/>
</dbReference>
<dbReference type="InterPro" id="IPR050232">
    <property type="entry name" value="FBL13/AtMIF1-like"/>
</dbReference>
<dbReference type="Gene3D" id="1.20.1280.50">
    <property type="match status" value="1"/>
</dbReference>